<dbReference type="PANTHER" id="PTHR33164:SF57">
    <property type="entry name" value="MARR-FAMILY TRANSCRIPTIONAL REGULATOR"/>
    <property type="match status" value="1"/>
</dbReference>
<dbReference type="OrthoDB" id="1493435at2"/>
<dbReference type="STRING" id="573413.Spirs_2389"/>
<organism evidence="2 3">
    <name type="scientific">Sediminispirochaeta smaragdinae (strain DSM 11293 / JCM 15392 / SEBR 4228)</name>
    <name type="common">Spirochaeta smaragdinae</name>
    <dbReference type="NCBI Taxonomy" id="573413"/>
    <lineage>
        <taxon>Bacteria</taxon>
        <taxon>Pseudomonadati</taxon>
        <taxon>Spirochaetota</taxon>
        <taxon>Spirochaetia</taxon>
        <taxon>Spirochaetales</taxon>
        <taxon>Spirochaetaceae</taxon>
        <taxon>Sediminispirochaeta</taxon>
    </lineage>
</organism>
<evidence type="ECO:0000313" key="3">
    <source>
        <dbReference type="Proteomes" id="UP000002318"/>
    </source>
</evidence>
<feature type="domain" description="HTH marR-type" evidence="1">
    <location>
        <begin position="10"/>
        <end position="146"/>
    </location>
</feature>
<dbReference type="CDD" id="cd00090">
    <property type="entry name" value="HTH_ARSR"/>
    <property type="match status" value="1"/>
</dbReference>
<dbReference type="SMART" id="SM00347">
    <property type="entry name" value="HTH_MARR"/>
    <property type="match status" value="1"/>
</dbReference>
<dbReference type="eggNOG" id="COG1846">
    <property type="taxonomic scope" value="Bacteria"/>
</dbReference>
<accession>E1R1X7</accession>
<dbReference type="InterPro" id="IPR036388">
    <property type="entry name" value="WH-like_DNA-bd_sf"/>
</dbReference>
<dbReference type="InterPro" id="IPR039422">
    <property type="entry name" value="MarR/SlyA-like"/>
</dbReference>
<dbReference type="PROSITE" id="PS50995">
    <property type="entry name" value="HTH_MARR_2"/>
    <property type="match status" value="1"/>
</dbReference>
<dbReference type="KEGG" id="ssm:Spirs_2389"/>
<dbReference type="EMBL" id="CP002116">
    <property type="protein sequence ID" value="ADK81503.1"/>
    <property type="molecule type" value="Genomic_DNA"/>
</dbReference>
<sequence>MNENTTEIDDLNFYTLLAVLQSGMWLQADFERFLEPYGLSHSRFSILLWIKHAQEGEPMGHELAHRLGVAKSTVSRLVEKLLADDLIRCEQDPDDARKKHYSLTPQASELLTSIIPRYLCRMRDMAKELNEGEKVNLIGLLSKIDFLDSDKRIIRGTVKTIADKAEEIKGLCERGRSRDIDRVLDFLNDKVDIPTTKIVDYYLGTVMNPEGIRQIEHYLFHGNQVQRNYCTLYFSRRNEWEIVNKAFKMGLIDQIQAYSR</sequence>
<dbReference type="GO" id="GO:0006950">
    <property type="term" value="P:response to stress"/>
    <property type="evidence" value="ECO:0007669"/>
    <property type="project" value="TreeGrafter"/>
</dbReference>
<dbReference type="PANTHER" id="PTHR33164">
    <property type="entry name" value="TRANSCRIPTIONAL REGULATOR, MARR FAMILY"/>
    <property type="match status" value="1"/>
</dbReference>
<dbReference type="HOGENOM" id="CLU_1069222_0_0_12"/>
<dbReference type="GO" id="GO:0003700">
    <property type="term" value="F:DNA-binding transcription factor activity"/>
    <property type="evidence" value="ECO:0007669"/>
    <property type="project" value="InterPro"/>
</dbReference>
<dbReference type="RefSeq" id="WP_013254966.1">
    <property type="nucleotide sequence ID" value="NC_014364.1"/>
</dbReference>
<dbReference type="SUPFAM" id="SSF46785">
    <property type="entry name" value="Winged helix' DNA-binding domain"/>
    <property type="match status" value="1"/>
</dbReference>
<protein>
    <submittedName>
        <fullName evidence="2">Transcriptional regulator, MarR family</fullName>
    </submittedName>
</protein>
<dbReference type="Pfam" id="PF01047">
    <property type="entry name" value="MarR"/>
    <property type="match status" value="1"/>
</dbReference>
<gene>
    <name evidence="2" type="ordered locus">Spirs_2389</name>
</gene>
<dbReference type="InterPro" id="IPR000835">
    <property type="entry name" value="HTH_MarR-typ"/>
</dbReference>
<dbReference type="AlphaFoldDB" id="E1R1X7"/>
<dbReference type="Gene3D" id="1.10.10.10">
    <property type="entry name" value="Winged helix-like DNA-binding domain superfamily/Winged helix DNA-binding domain"/>
    <property type="match status" value="1"/>
</dbReference>
<proteinExistence type="predicted"/>
<evidence type="ECO:0000313" key="2">
    <source>
        <dbReference type="EMBL" id="ADK81503.1"/>
    </source>
</evidence>
<name>E1R1X7_SEDSS</name>
<dbReference type="Proteomes" id="UP000002318">
    <property type="component" value="Chromosome"/>
</dbReference>
<dbReference type="InterPro" id="IPR036390">
    <property type="entry name" value="WH_DNA-bd_sf"/>
</dbReference>
<dbReference type="InterPro" id="IPR011991">
    <property type="entry name" value="ArsR-like_HTH"/>
</dbReference>
<keyword evidence="3" id="KW-1185">Reference proteome</keyword>
<evidence type="ECO:0000259" key="1">
    <source>
        <dbReference type="PROSITE" id="PS50995"/>
    </source>
</evidence>
<reference evidence="2 3" key="1">
    <citation type="journal article" date="2010" name="Stand. Genomic Sci.">
        <title>Complete genome sequence of Spirochaeta smaragdinae type strain (SEBR 4228).</title>
        <authorList>
            <person name="Mavromatis K."/>
            <person name="Yasawong M."/>
            <person name="Chertkov O."/>
            <person name="Lapidus A."/>
            <person name="Lucas S."/>
            <person name="Nolan M."/>
            <person name="Del Rio T.G."/>
            <person name="Tice H."/>
            <person name="Cheng J.F."/>
            <person name="Pitluck S."/>
            <person name="Liolios K."/>
            <person name="Ivanova N."/>
            <person name="Tapia R."/>
            <person name="Han C."/>
            <person name="Bruce D."/>
            <person name="Goodwin L."/>
            <person name="Pati A."/>
            <person name="Chen A."/>
            <person name="Palaniappan K."/>
            <person name="Land M."/>
            <person name="Hauser L."/>
            <person name="Chang Y.J."/>
            <person name="Jeffries C.D."/>
            <person name="Detter J.C."/>
            <person name="Rohde M."/>
            <person name="Brambilla E."/>
            <person name="Spring S."/>
            <person name="Goker M."/>
            <person name="Sikorski J."/>
            <person name="Woyke T."/>
            <person name="Bristow J."/>
            <person name="Eisen J.A."/>
            <person name="Markowitz V."/>
            <person name="Hugenholtz P."/>
            <person name="Klenk H.P."/>
            <person name="Kyrpides N.C."/>
        </authorList>
    </citation>
    <scope>NUCLEOTIDE SEQUENCE [LARGE SCALE GENOMIC DNA]</scope>
    <source>
        <strain evidence="3">DSM 11293 / JCM 15392 / SEBR 4228</strain>
    </source>
</reference>